<dbReference type="PROSITE" id="PS51257">
    <property type="entry name" value="PROKAR_LIPOPROTEIN"/>
    <property type="match status" value="1"/>
</dbReference>
<accession>A0A3N2DEV1</accession>
<evidence type="ECO:0008006" key="5">
    <source>
        <dbReference type="Google" id="ProtNLM"/>
    </source>
</evidence>
<evidence type="ECO:0000313" key="3">
    <source>
        <dbReference type="EMBL" id="ROR97954.1"/>
    </source>
</evidence>
<feature type="compositionally biased region" description="Acidic residues" evidence="1">
    <location>
        <begin position="71"/>
        <end position="80"/>
    </location>
</feature>
<evidence type="ECO:0000256" key="2">
    <source>
        <dbReference type="SAM" id="SignalP"/>
    </source>
</evidence>
<feature type="chain" id="PRO_5018227698" description="Lipoprotein" evidence="2">
    <location>
        <begin position="22"/>
        <end position="80"/>
    </location>
</feature>
<proteinExistence type="predicted"/>
<feature type="region of interest" description="Disordered" evidence="1">
    <location>
        <begin position="22"/>
        <end position="80"/>
    </location>
</feature>
<dbReference type="RefSeq" id="WP_123713949.1">
    <property type="nucleotide sequence ID" value="NZ_RKHR01000008.1"/>
</dbReference>
<feature type="compositionally biased region" description="Basic and acidic residues" evidence="1">
    <location>
        <begin position="41"/>
        <end position="58"/>
    </location>
</feature>
<dbReference type="AlphaFoldDB" id="A0A3N2DEV1"/>
<gene>
    <name evidence="3" type="ORF">EDC56_3623</name>
</gene>
<comment type="caution">
    <text evidence="3">The sequence shown here is derived from an EMBL/GenBank/DDBJ whole genome shotgun (WGS) entry which is preliminary data.</text>
</comment>
<protein>
    <recommendedName>
        <fullName evidence="5">Lipoprotein</fullName>
    </recommendedName>
</protein>
<organism evidence="3 4">
    <name type="scientific">Sinobacterium caligoides</name>
    <dbReference type="NCBI Taxonomy" id="933926"/>
    <lineage>
        <taxon>Bacteria</taxon>
        <taxon>Pseudomonadati</taxon>
        <taxon>Pseudomonadota</taxon>
        <taxon>Gammaproteobacteria</taxon>
        <taxon>Cellvibrionales</taxon>
        <taxon>Spongiibacteraceae</taxon>
        <taxon>Sinobacterium</taxon>
    </lineage>
</organism>
<dbReference type="Proteomes" id="UP000275394">
    <property type="component" value="Unassembled WGS sequence"/>
</dbReference>
<reference evidence="3 4" key="1">
    <citation type="submission" date="2018-11" db="EMBL/GenBank/DDBJ databases">
        <title>Genomic Encyclopedia of Type Strains, Phase IV (KMG-IV): sequencing the most valuable type-strain genomes for metagenomic binning, comparative biology and taxonomic classification.</title>
        <authorList>
            <person name="Goeker M."/>
        </authorList>
    </citation>
    <scope>NUCLEOTIDE SEQUENCE [LARGE SCALE GENOMIC DNA]</scope>
    <source>
        <strain evidence="3 4">DSM 100316</strain>
    </source>
</reference>
<name>A0A3N2DEV1_9GAMM</name>
<feature type="signal peptide" evidence="2">
    <location>
        <begin position="1"/>
        <end position="21"/>
    </location>
</feature>
<evidence type="ECO:0000313" key="4">
    <source>
        <dbReference type="Proteomes" id="UP000275394"/>
    </source>
</evidence>
<sequence>MKKIITLLFTLIVASSLISCAKKDTQPPVPTAKPAAQDSSVEAHKNKPKALSKERQEEYSQPDETINEAAPNEDDMERLD</sequence>
<evidence type="ECO:0000256" key="1">
    <source>
        <dbReference type="SAM" id="MobiDB-lite"/>
    </source>
</evidence>
<dbReference type="EMBL" id="RKHR01000008">
    <property type="protein sequence ID" value="ROR97954.1"/>
    <property type="molecule type" value="Genomic_DNA"/>
</dbReference>
<keyword evidence="2" id="KW-0732">Signal</keyword>
<keyword evidence="4" id="KW-1185">Reference proteome</keyword>